<dbReference type="PANTHER" id="PTHR12589">
    <property type="entry name" value="PYRUVOYL TETRAHYDROBIOPTERIN SYNTHASE"/>
    <property type="match status" value="1"/>
</dbReference>
<dbReference type="InterPro" id="IPR007115">
    <property type="entry name" value="6-PTP_synth/QueD"/>
</dbReference>
<dbReference type="EC" id="4.1.2.50" evidence="4"/>
<dbReference type="AlphaFoldDB" id="A0A3N5A187"/>
<comment type="caution">
    <text evidence="11">The sequence shown here is derived from an EMBL/GenBank/DDBJ whole genome shotgun (WGS) entry which is preliminary data.</text>
</comment>
<evidence type="ECO:0000313" key="11">
    <source>
        <dbReference type="EMBL" id="RPF27115.1"/>
    </source>
</evidence>
<dbReference type="EMBL" id="RKRA01000001">
    <property type="protein sequence ID" value="RPF27115.1"/>
    <property type="molecule type" value="Genomic_DNA"/>
</dbReference>
<comment type="cofactor">
    <cofactor evidence="1">
        <name>Zn(2+)</name>
        <dbReference type="ChEBI" id="CHEBI:29105"/>
    </cofactor>
</comment>
<proteinExistence type="inferred from homology"/>
<dbReference type="RefSeq" id="WP_123916422.1">
    <property type="nucleotide sequence ID" value="NZ_RKRA01000001.1"/>
</dbReference>
<evidence type="ECO:0000256" key="10">
    <source>
        <dbReference type="ARBA" id="ARBA00048807"/>
    </source>
</evidence>
<gene>
    <name evidence="11" type="ORF">EDD32_1580</name>
</gene>
<dbReference type="Pfam" id="PF01242">
    <property type="entry name" value="PTPS"/>
    <property type="match status" value="1"/>
</dbReference>
<keyword evidence="8" id="KW-0456">Lyase</keyword>
<keyword evidence="6" id="KW-0479">Metal-binding</keyword>
<comment type="similarity">
    <text evidence="3">Belongs to the PTPS family. QueD subfamily.</text>
</comment>
<evidence type="ECO:0000256" key="1">
    <source>
        <dbReference type="ARBA" id="ARBA00001947"/>
    </source>
</evidence>
<dbReference type="UniPathway" id="UPA00391"/>
<evidence type="ECO:0000256" key="3">
    <source>
        <dbReference type="ARBA" id="ARBA00008900"/>
    </source>
</evidence>
<name>A0A3N5A187_9MICO</name>
<dbReference type="GO" id="GO:0046872">
    <property type="term" value="F:metal ion binding"/>
    <property type="evidence" value="ECO:0007669"/>
    <property type="project" value="UniProtKB-KW"/>
</dbReference>
<evidence type="ECO:0000256" key="4">
    <source>
        <dbReference type="ARBA" id="ARBA00012982"/>
    </source>
</evidence>
<comment type="catalytic activity">
    <reaction evidence="10">
        <text>7,8-dihydroneopterin 3'-triphosphate + H2O = 6-carboxy-5,6,7,8-tetrahydropterin + triphosphate + acetaldehyde + 2 H(+)</text>
        <dbReference type="Rhea" id="RHEA:27966"/>
        <dbReference type="ChEBI" id="CHEBI:15343"/>
        <dbReference type="ChEBI" id="CHEBI:15377"/>
        <dbReference type="ChEBI" id="CHEBI:15378"/>
        <dbReference type="ChEBI" id="CHEBI:18036"/>
        <dbReference type="ChEBI" id="CHEBI:58462"/>
        <dbReference type="ChEBI" id="CHEBI:61032"/>
        <dbReference type="EC" id="4.1.2.50"/>
    </reaction>
</comment>
<dbReference type="GO" id="GO:0070497">
    <property type="term" value="F:6-carboxytetrahydropterin synthase activity"/>
    <property type="evidence" value="ECO:0007669"/>
    <property type="project" value="UniProtKB-EC"/>
</dbReference>
<evidence type="ECO:0000256" key="2">
    <source>
        <dbReference type="ARBA" id="ARBA00005061"/>
    </source>
</evidence>
<dbReference type="Proteomes" id="UP000280726">
    <property type="component" value="Unassembled WGS sequence"/>
</dbReference>
<reference evidence="11 12" key="1">
    <citation type="submission" date="2018-11" db="EMBL/GenBank/DDBJ databases">
        <title>Sequencing the genomes of 1000 actinobacteria strains.</title>
        <authorList>
            <person name="Klenk H.-P."/>
        </authorList>
    </citation>
    <scope>NUCLEOTIDE SEQUENCE [LARGE SCALE GENOMIC DNA]</scope>
    <source>
        <strain evidence="11 12">DSM 14418</strain>
    </source>
</reference>
<evidence type="ECO:0000313" key="12">
    <source>
        <dbReference type="Proteomes" id="UP000280726"/>
    </source>
</evidence>
<keyword evidence="7" id="KW-0862">Zinc</keyword>
<evidence type="ECO:0000256" key="6">
    <source>
        <dbReference type="ARBA" id="ARBA00022723"/>
    </source>
</evidence>
<comment type="pathway">
    <text evidence="2">Purine metabolism; 7-cyano-7-deazaguanine biosynthesis.</text>
</comment>
<evidence type="ECO:0000256" key="9">
    <source>
        <dbReference type="ARBA" id="ARBA00031449"/>
    </source>
</evidence>
<dbReference type="SUPFAM" id="SSF55620">
    <property type="entry name" value="Tetrahydrobiopterin biosynthesis enzymes-like"/>
    <property type="match status" value="1"/>
</dbReference>
<evidence type="ECO:0000256" key="7">
    <source>
        <dbReference type="ARBA" id="ARBA00022833"/>
    </source>
</evidence>
<keyword evidence="12" id="KW-1185">Reference proteome</keyword>
<evidence type="ECO:0000256" key="8">
    <source>
        <dbReference type="ARBA" id="ARBA00023239"/>
    </source>
</evidence>
<evidence type="ECO:0000256" key="5">
    <source>
        <dbReference type="ARBA" id="ARBA00018141"/>
    </source>
</evidence>
<dbReference type="OrthoDB" id="9787853at2"/>
<dbReference type="InterPro" id="IPR038418">
    <property type="entry name" value="6-PTP_synth/QueD_sf"/>
</dbReference>
<dbReference type="PANTHER" id="PTHR12589:SF7">
    <property type="entry name" value="6-PYRUVOYL TETRAHYDROBIOPTERIN SYNTHASE"/>
    <property type="match status" value="1"/>
</dbReference>
<dbReference type="Gene3D" id="3.30.479.10">
    <property type="entry name" value="6-pyruvoyl tetrahydropterin synthase/QueD"/>
    <property type="match status" value="1"/>
</dbReference>
<accession>A0A3N5A187</accession>
<sequence>MYRLTVRDHMMVAHSLPHPAFGPAQQLHGATFVVELTITRRDLDDAGIVIDIGEATTLLREALADLDYTNLDDHPDLAGTLTTTETLARVVAERVAARLAPGVYAGLDVVLREHPDAWAGYAMDLG</sequence>
<organism evidence="11 12">
    <name type="scientific">Georgenia muralis</name>
    <dbReference type="NCBI Taxonomy" id="154117"/>
    <lineage>
        <taxon>Bacteria</taxon>
        <taxon>Bacillati</taxon>
        <taxon>Actinomycetota</taxon>
        <taxon>Actinomycetes</taxon>
        <taxon>Micrococcales</taxon>
        <taxon>Bogoriellaceae</taxon>
        <taxon>Georgenia</taxon>
    </lineage>
</organism>
<protein>
    <recommendedName>
        <fullName evidence="5">6-carboxy-5,6,7,8-tetrahydropterin synthase</fullName>
        <ecNumber evidence="4">4.1.2.50</ecNumber>
    </recommendedName>
    <alternativeName>
        <fullName evidence="9">Queuosine biosynthesis protein QueD</fullName>
    </alternativeName>
</protein>